<evidence type="ECO:0000256" key="12">
    <source>
        <dbReference type="ARBA" id="ARBA00022741"/>
    </source>
</evidence>
<dbReference type="PROSITE" id="PS00107">
    <property type="entry name" value="PROTEIN_KINASE_ATP"/>
    <property type="match status" value="2"/>
</dbReference>
<dbReference type="InterPro" id="IPR008271">
    <property type="entry name" value="Ser/Thr_kinase_AS"/>
</dbReference>
<feature type="binding site" evidence="21">
    <location>
        <position position="355"/>
    </location>
    <ligand>
        <name>ATP</name>
        <dbReference type="ChEBI" id="CHEBI:30616"/>
    </ligand>
</feature>
<evidence type="ECO:0000259" key="23">
    <source>
        <dbReference type="PROSITE" id="PS50011"/>
    </source>
</evidence>
<dbReference type="EC" id="2.7.11.1" evidence="5"/>
<keyword evidence="7" id="KW-0723">Serine/threonine-protein kinase</keyword>
<keyword evidence="17" id="KW-0675">Receptor</keyword>
<evidence type="ECO:0000256" key="15">
    <source>
        <dbReference type="ARBA" id="ARBA00022989"/>
    </source>
</evidence>
<sequence>MYHEEFVYNGFTGSNLAVDGAARITSTGLIELTNDTARVKGHAIYPSPLRFRHSPDGMVQSFSVSFVFGILSSFGDIRGHGFAFFISPSEDFTEAFPIQFLGLFNSLNNGSSYNHIIAIEFDTIQNIEFADIDNNHVGIDINSLNSLKSHTAGFYSNGKNGTFINLPLIGSGPIQTWVEYDGNTTQINVTLAPLAMGKPAKPLLSSTFNLSTVLKEKSYIGFSSSTGLSTGHHCVLGWSFGMNGPAPLIDYTKLPKLPHLGPRSPSKLLEIILPIASAVLVLAIGTTAVILVMRHLRYKEVNEDWEVEYGPHRFTYKDLFHATRGFNSRNLIGIGGFGRVYKGIIRTSKTEVAVKRVLYNSEQGIKQFVAEVVSMGHLQHNNIVKLFGYCRRKGELLLVYDYMENGSLEKYLYGEEGRTTLDWGQRFKIIKGIASGLLYLHEEWDKVVIHRDVKPSNVLLDKEMNGRLGDFGLARLYDHGTDPQTTHAVGTIGYLAPELVQRGKATTLTDVFTFGIFILEVTCGRKPMTEDNQGHQVMLVDWVIQNWHSDSLLDTVDIKLQSNYDINEACLALKLGLLCSHPFPDARPNVRQILQYLDGDVPLPDLLPAHFSFHMLTLMQNEGWFGSSAVSLYPSPSMPGMVRLSFLLKLLFSLALSLVSSTTDTGKDQFVYSGFSRSILDLDGAATITPDGVLELTNHTVHIKGHAFYPSPWLLRKSPGGMVQSFSVSFVFGMVPIYSDKCTDGMTFLISPTKDFSGAQASQYLGLLNKTIDGHKSNHIFAVELDSSQNTEFGDIDDNHIGIDIYSLTSTKSNTAGFYDDRNNGIFKNLSLVSHKEMQLWVDYNGETTQINVTLAPLRLTKPSRPLLSTTYNLSTVLEDQSYIGFSASTGPINSLYCVLGWSLGVNRPAPLIDIAKLPKLPHVGPKSRSKLLEIILPIATAIFIFLVGTTVILFVRRRMKYAEINEDWEAEFGPHRFSYKDLFHATDGFKNKNLLGLGGFGKVYRGLLSASKLEVAVKRVSHESQQGMKEFVAEIVSIGRLRHRNLVQLLGYCRRKGELLLVYEYMSNGSLDKYLHCEEDKPTLNWAQRFQIIKGVASGLFYLHERWEKVVLHRDIKASNVLLDSEMNGRLGDFGLARLYDHGTDPQTTHVVTCGQRPINNHADDSSQILIDWVVEHWHEGLLTYTLDRRLQCNYNSDEVNLALNLALLCAHPFCNARPSMRQVIQYLNSEIPLPELIPTNISYTVLGLMQNEGFDQYASLPSTVGSSGMTSSLSSGR</sequence>
<dbReference type="FunFam" id="1.10.510.10:FF:000517">
    <property type="entry name" value="Putative receptor kinase Lecrk"/>
    <property type="match status" value="1"/>
</dbReference>
<evidence type="ECO:0000256" key="10">
    <source>
        <dbReference type="ARBA" id="ARBA00022729"/>
    </source>
</evidence>
<gene>
    <name evidence="24" type="ORF">HU200_060115</name>
</gene>
<dbReference type="Gene3D" id="2.60.120.200">
    <property type="match status" value="2"/>
</dbReference>
<evidence type="ECO:0000256" key="19">
    <source>
        <dbReference type="ARBA" id="ARBA00048659"/>
    </source>
</evidence>
<keyword evidence="15 22" id="KW-1133">Transmembrane helix</keyword>
<comment type="caution">
    <text evidence="24">The sequence shown here is derived from an EMBL/GenBank/DDBJ whole genome shotgun (WGS) entry which is preliminary data.</text>
</comment>
<evidence type="ECO:0000313" key="24">
    <source>
        <dbReference type="EMBL" id="KAF8657347.1"/>
    </source>
</evidence>
<dbReference type="EMBL" id="JACEFO010002499">
    <property type="protein sequence ID" value="KAF8657347.1"/>
    <property type="molecule type" value="Genomic_DNA"/>
</dbReference>
<evidence type="ECO:0000313" key="25">
    <source>
        <dbReference type="Proteomes" id="UP000636709"/>
    </source>
</evidence>
<comment type="subcellular location">
    <subcellularLocation>
        <location evidence="1">Cell membrane</location>
    </subcellularLocation>
    <subcellularLocation>
        <location evidence="2">Membrane</location>
        <topology evidence="2">Single-pass type I membrane protein</topology>
    </subcellularLocation>
</comment>
<dbReference type="FunFam" id="1.10.510.10:FF:001731">
    <property type="match status" value="1"/>
</dbReference>
<dbReference type="InterPro" id="IPR017441">
    <property type="entry name" value="Protein_kinase_ATP_BS"/>
</dbReference>
<accession>A0A835AB93</accession>
<dbReference type="PROSITE" id="PS50011">
    <property type="entry name" value="PROTEIN_KINASE_DOM"/>
    <property type="match status" value="2"/>
</dbReference>
<feature type="transmembrane region" description="Helical" evidence="22">
    <location>
        <begin position="935"/>
        <end position="956"/>
    </location>
</feature>
<dbReference type="AlphaFoldDB" id="A0A835AB93"/>
<dbReference type="CDD" id="cd14066">
    <property type="entry name" value="STKc_IRAK"/>
    <property type="match status" value="1"/>
</dbReference>
<dbReference type="SMART" id="SM00220">
    <property type="entry name" value="S_TKc"/>
    <property type="match status" value="2"/>
</dbReference>
<dbReference type="GO" id="GO:0051707">
    <property type="term" value="P:response to other organism"/>
    <property type="evidence" value="ECO:0007669"/>
    <property type="project" value="UniProtKB-ARBA"/>
</dbReference>
<name>A0A835AB93_9POAL</name>
<dbReference type="PANTHER" id="PTHR27007">
    <property type="match status" value="1"/>
</dbReference>
<dbReference type="Gene3D" id="1.10.510.10">
    <property type="entry name" value="Transferase(Phosphotransferase) domain 1"/>
    <property type="match status" value="3"/>
</dbReference>
<evidence type="ECO:0000256" key="9">
    <source>
        <dbReference type="ARBA" id="ARBA00022692"/>
    </source>
</evidence>
<protein>
    <recommendedName>
        <fullName evidence="5">non-specific serine/threonine protein kinase</fullName>
        <ecNumber evidence="5">2.7.11.1</ecNumber>
    </recommendedName>
</protein>
<dbReference type="SUPFAM" id="SSF49899">
    <property type="entry name" value="Concanavalin A-like lectins/glucanases"/>
    <property type="match status" value="2"/>
</dbReference>
<feature type="domain" description="Protein kinase" evidence="23">
    <location>
        <begin position="326"/>
        <end position="613"/>
    </location>
</feature>
<dbReference type="GO" id="GO:1901001">
    <property type="term" value="P:negative regulation of response to salt stress"/>
    <property type="evidence" value="ECO:0007669"/>
    <property type="project" value="UniProtKB-ARBA"/>
</dbReference>
<evidence type="ECO:0000256" key="21">
    <source>
        <dbReference type="PROSITE-ProRule" id="PRU10141"/>
    </source>
</evidence>
<evidence type="ECO:0000256" key="6">
    <source>
        <dbReference type="ARBA" id="ARBA00022475"/>
    </source>
</evidence>
<dbReference type="InterPro" id="IPR001245">
    <property type="entry name" value="Ser-Thr/Tyr_kinase_cat_dom"/>
</dbReference>
<dbReference type="GO" id="GO:0030246">
    <property type="term" value="F:carbohydrate binding"/>
    <property type="evidence" value="ECO:0007669"/>
    <property type="project" value="UniProtKB-KW"/>
</dbReference>
<evidence type="ECO:0000256" key="2">
    <source>
        <dbReference type="ARBA" id="ARBA00004479"/>
    </source>
</evidence>
<dbReference type="InterPro" id="IPR000719">
    <property type="entry name" value="Prot_kinase_dom"/>
</dbReference>
<feature type="domain" description="Protein kinase" evidence="23">
    <location>
        <begin position="990"/>
        <end position="1279"/>
    </location>
</feature>
<dbReference type="InterPro" id="IPR001220">
    <property type="entry name" value="Legume_lectin_dom"/>
</dbReference>
<evidence type="ECO:0000256" key="11">
    <source>
        <dbReference type="ARBA" id="ARBA00022734"/>
    </source>
</evidence>
<evidence type="ECO:0000256" key="22">
    <source>
        <dbReference type="SAM" id="Phobius"/>
    </source>
</evidence>
<dbReference type="InterPro" id="IPR011009">
    <property type="entry name" value="Kinase-like_dom_sf"/>
</dbReference>
<keyword evidence="6" id="KW-1003">Cell membrane</keyword>
<evidence type="ECO:0000256" key="1">
    <source>
        <dbReference type="ARBA" id="ARBA00004236"/>
    </source>
</evidence>
<dbReference type="FunFam" id="2.60.120.200:FF:000051">
    <property type="entry name" value="L-type lectin-domain containing receptor kinase V.9"/>
    <property type="match status" value="2"/>
</dbReference>
<evidence type="ECO:0000256" key="3">
    <source>
        <dbReference type="ARBA" id="ARBA00008536"/>
    </source>
</evidence>
<evidence type="ECO:0000256" key="17">
    <source>
        <dbReference type="ARBA" id="ARBA00023170"/>
    </source>
</evidence>
<dbReference type="Pfam" id="PF00139">
    <property type="entry name" value="Lectin_legB"/>
    <property type="match status" value="2"/>
</dbReference>
<proteinExistence type="inferred from homology"/>
<dbReference type="Pfam" id="PF00069">
    <property type="entry name" value="Pkinase"/>
    <property type="match status" value="1"/>
</dbReference>
<organism evidence="24 25">
    <name type="scientific">Digitaria exilis</name>
    <dbReference type="NCBI Taxonomy" id="1010633"/>
    <lineage>
        <taxon>Eukaryota</taxon>
        <taxon>Viridiplantae</taxon>
        <taxon>Streptophyta</taxon>
        <taxon>Embryophyta</taxon>
        <taxon>Tracheophyta</taxon>
        <taxon>Spermatophyta</taxon>
        <taxon>Magnoliopsida</taxon>
        <taxon>Liliopsida</taxon>
        <taxon>Poales</taxon>
        <taxon>Poaceae</taxon>
        <taxon>PACMAD clade</taxon>
        <taxon>Panicoideae</taxon>
        <taxon>Panicodae</taxon>
        <taxon>Paniceae</taxon>
        <taxon>Anthephorinae</taxon>
        <taxon>Digitaria</taxon>
    </lineage>
</organism>
<evidence type="ECO:0000256" key="4">
    <source>
        <dbReference type="ARBA" id="ARBA00010217"/>
    </source>
</evidence>
<evidence type="ECO:0000256" key="14">
    <source>
        <dbReference type="ARBA" id="ARBA00022840"/>
    </source>
</evidence>
<keyword evidence="12 21" id="KW-0547">Nucleotide-binding</keyword>
<dbReference type="Pfam" id="PF07714">
    <property type="entry name" value="PK_Tyr_Ser-Thr"/>
    <property type="match status" value="1"/>
</dbReference>
<dbReference type="InterPro" id="IPR013320">
    <property type="entry name" value="ConA-like_dom_sf"/>
</dbReference>
<dbReference type="FunFam" id="3.30.200.20:FF:000811">
    <property type="entry name" value="L-type lectin-domain containing receptor kinase V.9"/>
    <property type="match status" value="1"/>
</dbReference>
<keyword evidence="13" id="KW-0418">Kinase</keyword>
<dbReference type="GO" id="GO:0006952">
    <property type="term" value="P:defense response"/>
    <property type="evidence" value="ECO:0007669"/>
    <property type="project" value="UniProtKB-ARBA"/>
</dbReference>
<keyword evidence="25" id="KW-1185">Reference proteome</keyword>
<dbReference type="GO" id="GO:0004674">
    <property type="term" value="F:protein serine/threonine kinase activity"/>
    <property type="evidence" value="ECO:0007669"/>
    <property type="project" value="UniProtKB-KW"/>
</dbReference>
<keyword evidence="11" id="KW-0430">Lectin</keyword>
<dbReference type="SUPFAM" id="SSF56112">
    <property type="entry name" value="Protein kinase-like (PK-like)"/>
    <property type="match status" value="2"/>
</dbReference>
<dbReference type="Gene3D" id="3.30.200.20">
    <property type="entry name" value="Phosphorylase Kinase, domain 1"/>
    <property type="match status" value="2"/>
</dbReference>
<evidence type="ECO:0000256" key="20">
    <source>
        <dbReference type="ARBA" id="ARBA00048977"/>
    </source>
</evidence>
<keyword evidence="10" id="KW-0732">Signal</keyword>
<evidence type="ECO:0000256" key="13">
    <source>
        <dbReference type="ARBA" id="ARBA00022777"/>
    </source>
</evidence>
<comment type="catalytic activity">
    <reaction evidence="20">
        <text>L-seryl-[protein] + ATP = O-phospho-L-seryl-[protein] + ADP + H(+)</text>
        <dbReference type="Rhea" id="RHEA:17989"/>
        <dbReference type="Rhea" id="RHEA-COMP:9863"/>
        <dbReference type="Rhea" id="RHEA-COMP:11604"/>
        <dbReference type="ChEBI" id="CHEBI:15378"/>
        <dbReference type="ChEBI" id="CHEBI:29999"/>
        <dbReference type="ChEBI" id="CHEBI:30616"/>
        <dbReference type="ChEBI" id="CHEBI:83421"/>
        <dbReference type="ChEBI" id="CHEBI:456216"/>
        <dbReference type="EC" id="2.7.11.1"/>
    </reaction>
    <physiologicalReaction direction="left-to-right" evidence="20">
        <dbReference type="Rhea" id="RHEA:17990"/>
    </physiologicalReaction>
</comment>
<keyword evidence="16 22" id="KW-0472">Membrane</keyword>
<comment type="similarity">
    <text evidence="4">In the C-terminal section; belongs to the protein kinase superfamily. Ser/Thr protein kinase family.</text>
</comment>
<evidence type="ECO:0000256" key="16">
    <source>
        <dbReference type="ARBA" id="ARBA00023136"/>
    </source>
</evidence>
<dbReference type="Proteomes" id="UP000636709">
    <property type="component" value="Unassembled WGS sequence"/>
</dbReference>
<dbReference type="InterPro" id="IPR050528">
    <property type="entry name" value="L-type_Lectin-RKs"/>
</dbReference>
<reference evidence="24" key="1">
    <citation type="submission" date="2020-07" db="EMBL/GenBank/DDBJ databases">
        <title>Genome sequence and genetic diversity analysis of an under-domesticated orphan crop, white fonio (Digitaria exilis).</title>
        <authorList>
            <person name="Bennetzen J.L."/>
            <person name="Chen S."/>
            <person name="Ma X."/>
            <person name="Wang X."/>
            <person name="Yssel A.E.J."/>
            <person name="Chaluvadi S.R."/>
            <person name="Johnson M."/>
            <person name="Gangashetty P."/>
            <person name="Hamidou F."/>
            <person name="Sanogo M.D."/>
            <person name="Zwaenepoel A."/>
            <person name="Wallace J."/>
            <person name="Van De Peer Y."/>
            <person name="Van Deynze A."/>
        </authorList>
    </citation>
    <scope>NUCLEOTIDE SEQUENCE</scope>
    <source>
        <tissue evidence="24">Leaves</tissue>
    </source>
</reference>
<dbReference type="PROSITE" id="PS00108">
    <property type="entry name" value="PROTEIN_KINASE_ST"/>
    <property type="match status" value="2"/>
</dbReference>
<evidence type="ECO:0000256" key="7">
    <source>
        <dbReference type="ARBA" id="ARBA00022527"/>
    </source>
</evidence>
<dbReference type="OrthoDB" id="543442at2759"/>
<feature type="binding site" evidence="21">
    <location>
        <position position="1019"/>
    </location>
    <ligand>
        <name>ATP</name>
        <dbReference type="ChEBI" id="CHEBI:30616"/>
    </ligand>
</feature>
<evidence type="ECO:0000256" key="18">
    <source>
        <dbReference type="ARBA" id="ARBA00023180"/>
    </source>
</evidence>
<comment type="similarity">
    <text evidence="3">In the N-terminal section; belongs to the leguminous lectin family.</text>
</comment>
<dbReference type="GO" id="GO:0005886">
    <property type="term" value="C:plasma membrane"/>
    <property type="evidence" value="ECO:0007669"/>
    <property type="project" value="UniProtKB-SubCell"/>
</dbReference>
<evidence type="ECO:0000256" key="8">
    <source>
        <dbReference type="ARBA" id="ARBA00022679"/>
    </source>
</evidence>
<evidence type="ECO:0000256" key="5">
    <source>
        <dbReference type="ARBA" id="ARBA00012513"/>
    </source>
</evidence>
<keyword evidence="14 21" id="KW-0067">ATP-binding</keyword>
<dbReference type="CDD" id="cd06899">
    <property type="entry name" value="lectin_legume_LecRK_Arcelin_ConA"/>
    <property type="match status" value="2"/>
</dbReference>
<comment type="catalytic activity">
    <reaction evidence="19">
        <text>L-threonyl-[protein] + ATP = O-phospho-L-threonyl-[protein] + ADP + H(+)</text>
        <dbReference type="Rhea" id="RHEA:46608"/>
        <dbReference type="Rhea" id="RHEA-COMP:11060"/>
        <dbReference type="Rhea" id="RHEA-COMP:11605"/>
        <dbReference type="ChEBI" id="CHEBI:15378"/>
        <dbReference type="ChEBI" id="CHEBI:30013"/>
        <dbReference type="ChEBI" id="CHEBI:30616"/>
        <dbReference type="ChEBI" id="CHEBI:61977"/>
        <dbReference type="ChEBI" id="CHEBI:456216"/>
        <dbReference type="EC" id="2.7.11.1"/>
    </reaction>
    <physiologicalReaction direction="left-to-right" evidence="19">
        <dbReference type="Rhea" id="RHEA:46609"/>
    </physiologicalReaction>
</comment>
<keyword evidence="18" id="KW-0325">Glycoprotein</keyword>
<keyword evidence="8" id="KW-0808">Transferase</keyword>
<dbReference type="FunFam" id="3.30.200.20:FF:000112">
    <property type="entry name" value="Lectin-domain containing receptor kinase A4.3"/>
    <property type="match status" value="1"/>
</dbReference>
<keyword evidence="9 22" id="KW-0812">Transmembrane</keyword>
<dbReference type="GO" id="GO:0005524">
    <property type="term" value="F:ATP binding"/>
    <property type="evidence" value="ECO:0007669"/>
    <property type="project" value="UniProtKB-UniRule"/>
</dbReference>